<name>A0ABV7F609_9BURK</name>
<protein>
    <submittedName>
        <fullName evidence="1">Transcriptional regulator</fullName>
    </submittedName>
</protein>
<evidence type="ECO:0000313" key="1">
    <source>
        <dbReference type="EMBL" id="MFC3109496.1"/>
    </source>
</evidence>
<comment type="caution">
    <text evidence="1">The sequence shown here is derived from an EMBL/GenBank/DDBJ whole genome shotgun (WGS) entry which is preliminary data.</text>
</comment>
<organism evidence="1 2">
    <name type="scientific">Undibacterium arcticum</name>
    <dbReference type="NCBI Taxonomy" id="1762892"/>
    <lineage>
        <taxon>Bacteria</taxon>
        <taxon>Pseudomonadati</taxon>
        <taxon>Pseudomonadota</taxon>
        <taxon>Betaproteobacteria</taxon>
        <taxon>Burkholderiales</taxon>
        <taxon>Oxalobacteraceae</taxon>
        <taxon>Undibacterium</taxon>
    </lineage>
</organism>
<evidence type="ECO:0000313" key="2">
    <source>
        <dbReference type="Proteomes" id="UP001595530"/>
    </source>
</evidence>
<reference evidence="2" key="1">
    <citation type="journal article" date="2019" name="Int. J. Syst. Evol. Microbiol.">
        <title>The Global Catalogue of Microorganisms (GCM) 10K type strain sequencing project: providing services to taxonomists for standard genome sequencing and annotation.</title>
        <authorList>
            <consortium name="The Broad Institute Genomics Platform"/>
            <consortium name="The Broad Institute Genome Sequencing Center for Infectious Disease"/>
            <person name="Wu L."/>
            <person name="Ma J."/>
        </authorList>
    </citation>
    <scope>NUCLEOTIDE SEQUENCE [LARGE SCALE GENOMIC DNA]</scope>
    <source>
        <strain evidence="2">KCTC 42986</strain>
    </source>
</reference>
<accession>A0ABV7F609</accession>
<dbReference type="EMBL" id="JBHRTP010000052">
    <property type="protein sequence ID" value="MFC3109496.1"/>
    <property type="molecule type" value="Genomic_DNA"/>
</dbReference>
<keyword evidence="2" id="KW-1185">Reference proteome</keyword>
<gene>
    <name evidence="1" type="ORF">ACFOFO_16260</name>
</gene>
<dbReference type="RefSeq" id="WP_390332030.1">
    <property type="nucleotide sequence ID" value="NZ_JBHRTP010000052.1"/>
</dbReference>
<dbReference type="Proteomes" id="UP001595530">
    <property type="component" value="Unassembled WGS sequence"/>
</dbReference>
<proteinExistence type="predicted"/>
<sequence>MGTMDNRATMTNRNVSQQVFLREAKDKLGLPWKEFAERIGAPETTLKKWLAAPEAVGNYREMPSTVWVLVREILDHEALKNKFNRLANKASKSA</sequence>